<dbReference type="Proteomes" id="UP000186601">
    <property type="component" value="Unassembled WGS sequence"/>
</dbReference>
<accession>A0A2R6NG27</accession>
<keyword evidence="3" id="KW-1185">Reference proteome</keyword>
<sequence length="81" mass="8219">MKDYFQCLPGAATSSAPTSTPISSSSFTTPSTSSIPTSTSPATPSQTVSNISPEWAAAYTKAQAAVANMSLNDKVNLGTGM</sequence>
<evidence type="ECO:0000313" key="2">
    <source>
        <dbReference type="EMBL" id="PSR71334.1"/>
    </source>
</evidence>
<proteinExistence type="predicted"/>
<dbReference type="AlphaFoldDB" id="A0A2R6NG27"/>
<comment type="caution">
    <text evidence="2">The sequence shown here is derived from an EMBL/GenBank/DDBJ whole genome shotgun (WGS) entry which is preliminary data.</text>
</comment>
<evidence type="ECO:0000313" key="3">
    <source>
        <dbReference type="Proteomes" id="UP000186601"/>
    </source>
</evidence>
<organism evidence="2 3">
    <name type="scientific">Hermanssonia centrifuga</name>
    <dbReference type="NCBI Taxonomy" id="98765"/>
    <lineage>
        <taxon>Eukaryota</taxon>
        <taxon>Fungi</taxon>
        <taxon>Dikarya</taxon>
        <taxon>Basidiomycota</taxon>
        <taxon>Agaricomycotina</taxon>
        <taxon>Agaricomycetes</taxon>
        <taxon>Polyporales</taxon>
        <taxon>Meruliaceae</taxon>
        <taxon>Hermanssonia</taxon>
    </lineage>
</organism>
<feature type="compositionally biased region" description="Low complexity" evidence="1">
    <location>
        <begin position="11"/>
        <end position="45"/>
    </location>
</feature>
<protein>
    <submittedName>
        <fullName evidence="2">Uncharacterized protein</fullName>
    </submittedName>
</protein>
<evidence type="ECO:0000256" key="1">
    <source>
        <dbReference type="SAM" id="MobiDB-lite"/>
    </source>
</evidence>
<gene>
    <name evidence="2" type="ORF">PHLCEN_2v12848</name>
</gene>
<name>A0A2R6NG27_9APHY</name>
<dbReference type="STRING" id="98765.A0A2R6NG27"/>
<dbReference type="EMBL" id="MLYV02001289">
    <property type="protein sequence ID" value="PSR71334.1"/>
    <property type="molecule type" value="Genomic_DNA"/>
</dbReference>
<feature type="region of interest" description="Disordered" evidence="1">
    <location>
        <begin position="1"/>
        <end position="48"/>
    </location>
</feature>
<reference evidence="2 3" key="1">
    <citation type="submission" date="2018-02" db="EMBL/GenBank/DDBJ databases">
        <title>Genome sequence of the basidiomycete white-rot fungus Phlebia centrifuga.</title>
        <authorList>
            <person name="Granchi Z."/>
            <person name="Peng M."/>
            <person name="de Vries R.P."/>
            <person name="Hilden K."/>
            <person name="Makela M.R."/>
            <person name="Grigoriev I."/>
            <person name="Riley R."/>
        </authorList>
    </citation>
    <scope>NUCLEOTIDE SEQUENCE [LARGE SCALE GENOMIC DNA]</scope>
    <source>
        <strain evidence="2 3">FBCC195</strain>
    </source>
</reference>